<keyword evidence="2" id="KW-0378">Hydrolase</keyword>
<dbReference type="CDD" id="cd04272">
    <property type="entry name" value="ZnMc_salivary_gland_MPs"/>
    <property type="match status" value="1"/>
</dbReference>
<keyword evidence="1" id="KW-0645">Protease</keyword>
<dbReference type="InterPro" id="IPR024079">
    <property type="entry name" value="MetalloPept_cat_dom_sf"/>
</dbReference>
<evidence type="ECO:0000313" key="8">
    <source>
        <dbReference type="EMBL" id="JAP77917.1"/>
    </source>
</evidence>
<dbReference type="InterPro" id="IPR001590">
    <property type="entry name" value="Peptidase_M12B"/>
</dbReference>
<keyword evidence="3 5" id="KW-0862">Zinc</keyword>
<organism evidence="8">
    <name type="scientific">Rhipicephalus appendiculatus</name>
    <name type="common">Brown ear tick</name>
    <dbReference type="NCBI Taxonomy" id="34631"/>
    <lineage>
        <taxon>Eukaryota</taxon>
        <taxon>Metazoa</taxon>
        <taxon>Ecdysozoa</taxon>
        <taxon>Arthropoda</taxon>
        <taxon>Chelicerata</taxon>
        <taxon>Arachnida</taxon>
        <taxon>Acari</taxon>
        <taxon>Parasitiformes</taxon>
        <taxon>Ixodida</taxon>
        <taxon>Ixodoidea</taxon>
        <taxon>Ixodidae</taxon>
        <taxon>Rhipicephalinae</taxon>
        <taxon>Rhipicephalus</taxon>
        <taxon>Rhipicephalus</taxon>
    </lineage>
</organism>
<dbReference type="InterPro" id="IPR034030">
    <property type="entry name" value="ZnMc_salivary_gland_MPs"/>
</dbReference>
<dbReference type="SUPFAM" id="SSF55486">
    <property type="entry name" value="Metalloproteases ('zincins'), catalytic domain"/>
    <property type="match status" value="1"/>
</dbReference>
<accession>A0A131YG49</accession>
<sequence length="496" mass="56873">MTKVNMLLIAYYSLISLFPLAHAEKGRQIVYPRMLESRAEDGLKVVKITNDITLNLRKASVFPDEFFIHSTKDGVPIRYHMLAADVEKNLYEDAEQMASVNIFEEDDLSIEGVLGHTLRIKALPKMQRSADGRTPHMLYEVANPPYQAQSLTDYAIPNVSDSSFYVESRFLWPTRPRLPVMIHPEVHVVADYVFCQELKFDKKKIAMYIAIMTNSANFRFRSMIQPRVQLKVVGITVTETVSDEKYIVHEEAYRATNVILYGPTIEKFRTHVQDHAYFGNADIVFLITGRNMSYWENGALKHWIGGFAYLGGACTSWRVGMSEESVGSYYGVFVYGHELAHTLGCAHDGDAARDWPIGHIGSKDCPFEQGYMMSYKFVKPFMYMFSSCCQREVMNLYNREQYQCLLYERKLHTKIHSNQLPGYVSSRDTYCKKVYYDYKDVKADKTYHDRICIVKCFINKQGDNMLISAVDGVKCGSNKVCIVGNCTMKKKVDLAE</sequence>
<evidence type="ECO:0000256" key="6">
    <source>
        <dbReference type="SAM" id="SignalP"/>
    </source>
</evidence>
<feature type="binding site" evidence="5">
    <location>
        <position position="337"/>
    </location>
    <ligand>
        <name>Zn(2+)</name>
        <dbReference type="ChEBI" id="CHEBI:29105"/>
        <note>catalytic</note>
    </ligand>
</feature>
<dbReference type="Pfam" id="PF13688">
    <property type="entry name" value="Reprolysin_5"/>
    <property type="match status" value="1"/>
</dbReference>
<feature type="binding site" evidence="5">
    <location>
        <position position="341"/>
    </location>
    <ligand>
        <name>Zn(2+)</name>
        <dbReference type="ChEBI" id="CHEBI:29105"/>
        <note>catalytic</note>
    </ligand>
</feature>
<feature type="chain" id="PRO_5007285016" evidence="6">
    <location>
        <begin position="24"/>
        <end position="496"/>
    </location>
</feature>
<feature type="binding site" evidence="5">
    <location>
        <position position="347"/>
    </location>
    <ligand>
        <name>Zn(2+)</name>
        <dbReference type="ChEBI" id="CHEBI:29105"/>
        <note>catalytic</note>
    </ligand>
</feature>
<keyword evidence="4" id="KW-0482">Metalloprotease</keyword>
<evidence type="ECO:0000256" key="1">
    <source>
        <dbReference type="ARBA" id="ARBA00022670"/>
    </source>
</evidence>
<evidence type="ECO:0000259" key="7">
    <source>
        <dbReference type="PROSITE" id="PS50215"/>
    </source>
</evidence>
<reference evidence="8" key="1">
    <citation type="journal article" date="2016" name="Ticks Tick Borne Dis.">
        <title>De novo assembly and annotation of the salivary gland transcriptome of Rhipicephalus appendiculatus male and female ticks during blood feeding.</title>
        <authorList>
            <person name="de Castro M.H."/>
            <person name="de Klerk D."/>
            <person name="Pienaar R."/>
            <person name="Latif A.A."/>
            <person name="Rees D.J."/>
            <person name="Mans B.J."/>
        </authorList>
    </citation>
    <scope>NUCLEOTIDE SEQUENCE</scope>
    <source>
        <tissue evidence="8">Salivary glands</tissue>
    </source>
</reference>
<dbReference type="GO" id="GO:0004222">
    <property type="term" value="F:metalloendopeptidase activity"/>
    <property type="evidence" value="ECO:0007669"/>
    <property type="project" value="InterPro"/>
</dbReference>
<evidence type="ECO:0000256" key="4">
    <source>
        <dbReference type="ARBA" id="ARBA00023049"/>
    </source>
</evidence>
<dbReference type="Gene3D" id="3.40.1620.60">
    <property type="match status" value="1"/>
</dbReference>
<dbReference type="PANTHER" id="PTHR11905">
    <property type="entry name" value="ADAM A DISINTEGRIN AND METALLOPROTEASE DOMAIN"/>
    <property type="match status" value="1"/>
</dbReference>
<dbReference type="PANTHER" id="PTHR11905:SF159">
    <property type="entry name" value="ADAM METALLOPROTEASE"/>
    <property type="match status" value="1"/>
</dbReference>
<comment type="caution">
    <text evidence="5">Lacks conserved residue(s) required for the propagation of feature annotation.</text>
</comment>
<dbReference type="EMBL" id="GEDV01010640">
    <property type="protein sequence ID" value="JAP77917.1"/>
    <property type="molecule type" value="Transcribed_RNA"/>
</dbReference>
<keyword evidence="6" id="KW-0732">Signal</keyword>
<dbReference type="PROSITE" id="PS50215">
    <property type="entry name" value="ADAM_MEPRO"/>
    <property type="match status" value="1"/>
</dbReference>
<feature type="domain" description="Peptidase M12B" evidence="7">
    <location>
        <begin position="182"/>
        <end position="409"/>
    </location>
</feature>
<dbReference type="Gene3D" id="3.40.390.10">
    <property type="entry name" value="Collagenase (Catalytic Domain)"/>
    <property type="match status" value="1"/>
</dbReference>
<evidence type="ECO:0000256" key="3">
    <source>
        <dbReference type="ARBA" id="ARBA00022833"/>
    </source>
</evidence>
<name>A0A131YG49_RHIAP</name>
<feature type="signal peptide" evidence="6">
    <location>
        <begin position="1"/>
        <end position="23"/>
    </location>
</feature>
<protein>
    <submittedName>
        <fullName evidence="8">Reprolysin</fullName>
    </submittedName>
</protein>
<evidence type="ECO:0000256" key="5">
    <source>
        <dbReference type="PROSITE-ProRule" id="PRU00276"/>
    </source>
</evidence>
<dbReference type="AlphaFoldDB" id="A0A131YG49"/>
<dbReference type="GO" id="GO:0006509">
    <property type="term" value="P:membrane protein ectodomain proteolysis"/>
    <property type="evidence" value="ECO:0007669"/>
    <property type="project" value="TreeGrafter"/>
</dbReference>
<evidence type="ECO:0000256" key="2">
    <source>
        <dbReference type="ARBA" id="ARBA00022801"/>
    </source>
</evidence>
<keyword evidence="5" id="KW-0479">Metal-binding</keyword>
<feature type="active site" evidence="5">
    <location>
        <position position="338"/>
    </location>
</feature>
<proteinExistence type="predicted"/>
<dbReference type="GO" id="GO:0046872">
    <property type="term" value="F:metal ion binding"/>
    <property type="evidence" value="ECO:0007669"/>
    <property type="project" value="UniProtKB-KW"/>
</dbReference>